<dbReference type="Gene3D" id="3.40.718.10">
    <property type="entry name" value="Isopropylmalate Dehydrogenase"/>
    <property type="match status" value="1"/>
</dbReference>
<dbReference type="Proteomes" id="UP000199452">
    <property type="component" value="Unassembled WGS sequence"/>
</dbReference>
<dbReference type="Pfam" id="PF01515">
    <property type="entry name" value="PTA_PTB"/>
    <property type="match status" value="2"/>
</dbReference>
<accession>A0A1G6HIW8</accession>
<dbReference type="GO" id="GO:0016746">
    <property type="term" value="F:acyltransferase activity"/>
    <property type="evidence" value="ECO:0007669"/>
    <property type="project" value="UniProtKB-KW"/>
</dbReference>
<keyword evidence="6" id="KW-1185">Reference proteome</keyword>
<evidence type="ECO:0000256" key="2">
    <source>
        <dbReference type="ARBA" id="ARBA00022679"/>
    </source>
</evidence>
<dbReference type="AlphaFoldDB" id="A0A1G6HIW8"/>
<dbReference type="RefSeq" id="WP_092436281.1">
    <property type="nucleotide sequence ID" value="NZ_FMYP01000011.1"/>
</dbReference>
<evidence type="ECO:0000256" key="3">
    <source>
        <dbReference type="ARBA" id="ARBA00023315"/>
    </source>
</evidence>
<keyword evidence="2 5" id="KW-0808">Transferase</keyword>
<name>A0A1G6HIW8_9BACT</name>
<proteinExistence type="inferred from homology"/>
<organism evidence="5 6">
    <name type="scientific">Williamwhitmania taraxaci</name>
    <dbReference type="NCBI Taxonomy" id="1640674"/>
    <lineage>
        <taxon>Bacteria</taxon>
        <taxon>Pseudomonadati</taxon>
        <taxon>Bacteroidota</taxon>
        <taxon>Bacteroidia</taxon>
        <taxon>Bacteroidales</taxon>
        <taxon>Williamwhitmaniaceae</taxon>
        <taxon>Williamwhitmania</taxon>
    </lineage>
</organism>
<reference evidence="5 6" key="1">
    <citation type="submission" date="2016-09" db="EMBL/GenBank/DDBJ databases">
        <authorList>
            <person name="Capua I."/>
            <person name="De Benedictis P."/>
            <person name="Joannis T."/>
            <person name="Lombin L.H."/>
            <person name="Cattoli G."/>
        </authorList>
    </citation>
    <scope>NUCLEOTIDE SEQUENCE [LARGE SCALE GENOMIC DNA]</scope>
    <source>
        <strain evidence="5 6">A7P-90m</strain>
    </source>
</reference>
<feature type="domain" description="Phosphate acetyl/butaryl transferase" evidence="4">
    <location>
        <begin position="79"/>
        <end position="297"/>
    </location>
</feature>
<gene>
    <name evidence="5" type="ORF">SAMN05216323_101120</name>
</gene>
<dbReference type="PIRSF" id="PIRSF000428">
    <property type="entry name" value="P_Ac_trans"/>
    <property type="match status" value="1"/>
</dbReference>
<evidence type="ECO:0000259" key="4">
    <source>
        <dbReference type="Pfam" id="PF01515"/>
    </source>
</evidence>
<feature type="domain" description="Phosphate acetyl/butaryl transferase" evidence="4">
    <location>
        <begin position="7"/>
        <end position="78"/>
    </location>
</feature>
<dbReference type="PANTHER" id="PTHR43356">
    <property type="entry name" value="PHOSPHATE ACETYLTRANSFERASE"/>
    <property type="match status" value="1"/>
</dbReference>
<dbReference type="EMBL" id="FMYP01000011">
    <property type="protein sequence ID" value="SDB93865.1"/>
    <property type="molecule type" value="Genomic_DNA"/>
</dbReference>
<evidence type="ECO:0000256" key="1">
    <source>
        <dbReference type="ARBA" id="ARBA00005656"/>
    </source>
</evidence>
<evidence type="ECO:0000313" key="5">
    <source>
        <dbReference type="EMBL" id="SDB93865.1"/>
    </source>
</evidence>
<dbReference type="OrthoDB" id="9774179at2"/>
<evidence type="ECO:0000313" key="6">
    <source>
        <dbReference type="Proteomes" id="UP000199452"/>
    </source>
</evidence>
<comment type="similarity">
    <text evidence="1">Belongs to the phosphate acetyltransferase and butyryltransferase family.</text>
</comment>
<dbReference type="SUPFAM" id="SSF53659">
    <property type="entry name" value="Isocitrate/Isopropylmalate dehydrogenase-like"/>
    <property type="match status" value="1"/>
</dbReference>
<dbReference type="InterPro" id="IPR012147">
    <property type="entry name" value="P_Ac_Bu_trans"/>
</dbReference>
<dbReference type="STRING" id="1640674.SAMN05216323_101120"/>
<dbReference type="PANTHER" id="PTHR43356:SF2">
    <property type="entry name" value="PHOSPHATE ACETYLTRANSFERASE"/>
    <property type="match status" value="1"/>
</dbReference>
<keyword evidence="3" id="KW-0012">Acyltransferase</keyword>
<dbReference type="InterPro" id="IPR050500">
    <property type="entry name" value="Phos_Acetyltrans/Butyryltrans"/>
</dbReference>
<sequence>MAITKLDQIFDVVRLKGKKRLVAAYANDSHTIGAVGMAVDMGIIDGILVGDEATIKRVCDEEKIDVKKFRIVQEADEMKAASKAVELINKGEGDILMKGLVSTDKYMRAILNKETGLMPPKAVLTHVTVVEVPTYHKLLVVSDVAVIPAPDFNQKVAITNYVIKVAQSLQIEKPKVAILAATEQMLAGMLACSEAAMISKMADRGQIKGAFVDGPLALDVAIDKESAEIKKIGGNVAGDADCIVFPNIESGNVFFKTCTKLAKGELGAMVMGAKVPCVLTSRGDSVKSKMYSIALAALSTK</sequence>
<dbReference type="InterPro" id="IPR002505">
    <property type="entry name" value="PTA_PTB"/>
</dbReference>
<protein>
    <submittedName>
        <fullName evidence="5">Phosphate butyryltransferase</fullName>
    </submittedName>
</protein>